<protein>
    <submittedName>
        <fullName evidence="2">Putative regulatory protein (CxxC_CxxC_SSSS)</fullName>
    </submittedName>
</protein>
<evidence type="ECO:0000313" key="2">
    <source>
        <dbReference type="EMBL" id="SPD76062.1"/>
    </source>
</evidence>
<feature type="domain" description="Putative regulatory protein FmdB zinc ribbon" evidence="1">
    <location>
        <begin position="1"/>
        <end position="43"/>
    </location>
</feature>
<accession>A0A445N2W4</accession>
<organism evidence="2">
    <name type="scientific">uncultured Desulfobacterium sp</name>
    <dbReference type="NCBI Taxonomy" id="201089"/>
    <lineage>
        <taxon>Bacteria</taxon>
        <taxon>Pseudomonadati</taxon>
        <taxon>Thermodesulfobacteriota</taxon>
        <taxon>Desulfobacteria</taxon>
        <taxon>Desulfobacterales</taxon>
        <taxon>Desulfobacteriaceae</taxon>
        <taxon>Desulfobacterium</taxon>
        <taxon>environmental samples</taxon>
    </lineage>
</organism>
<sequence length="113" mass="12765">MPIYEYHCLGCKCEFQKLILKKEEENELSCPKCGGRETKRLISRVAYHLSEGDRLASFDPGARQADSFYSDSRNIGLAAQKRAKEMGVDLGKGFSEKLERLRTDPGSVFNDND</sequence>
<dbReference type="EMBL" id="OJIN01000226">
    <property type="protein sequence ID" value="SPD76062.1"/>
    <property type="molecule type" value="Genomic_DNA"/>
</dbReference>
<evidence type="ECO:0000259" key="1">
    <source>
        <dbReference type="SMART" id="SM00834"/>
    </source>
</evidence>
<gene>
    <name evidence="2" type="ORF">PITCH_A800009</name>
</gene>
<reference evidence="2" key="1">
    <citation type="submission" date="2018-01" db="EMBL/GenBank/DDBJ databases">
        <authorList>
            <person name="Regsiter A."/>
            <person name="William W."/>
        </authorList>
    </citation>
    <scope>NUCLEOTIDE SEQUENCE</scope>
    <source>
        <strain evidence="2">TRIP AH-1</strain>
    </source>
</reference>
<dbReference type="SMART" id="SM00834">
    <property type="entry name" value="CxxC_CXXC_SSSS"/>
    <property type="match status" value="1"/>
</dbReference>
<dbReference type="NCBIfam" id="TIGR02605">
    <property type="entry name" value="CxxC_CxxC_SSSS"/>
    <property type="match status" value="1"/>
</dbReference>
<dbReference type="Pfam" id="PF09723">
    <property type="entry name" value="Zn_ribbon_8"/>
    <property type="match status" value="1"/>
</dbReference>
<dbReference type="InterPro" id="IPR013429">
    <property type="entry name" value="Regulatory_FmdB_Zinc_ribbon"/>
</dbReference>
<name>A0A445N2W4_9BACT</name>
<dbReference type="AlphaFoldDB" id="A0A445N2W4"/>
<proteinExistence type="predicted"/>